<dbReference type="SUPFAM" id="SSF50685">
    <property type="entry name" value="Barwin-like endoglucanases"/>
    <property type="match status" value="1"/>
</dbReference>
<dbReference type="Pfam" id="PF05036">
    <property type="entry name" value="SPOR"/>
    <property type="match status" value="1"/>
</dbReference>
<dbReference type="EMBL" id="FQWQ01000001">
    <property type="protein sequence ID" value="SHG92902.1"/>
    <property type="molecule type" value="Genomic_DNA"/>
</dbReference>
<dbReference type="HAMAP" id="MF_02071">
    <property type="entry name" value="RlpA"/>
    <property type="match status" value="1"/>
</dbReference>
<dbReference type="InterPro" id="IPR009009">
    <property type="entry name" value="RlpA-like_DPBB"/>
</dbReference>
<keyword evidence="1 4" id="KW-0732">Signal</keyword>
<dbReference type="EC" id="4.2.2.-" evidence="4"/>
<dbReference type="OrthoDB" id="9779128at2"/>
<keyword evidence="2 4" id="KW-0456">Lyase</keyword>
<dbReference type="PANTHER" id="PTHR34183:SF8">
    <property type="entry name" value="ENDOLYTIC PEPTIDOGLYCAN TRANSGLYCOSYLASE RLPA-RELATED"/>
    <property type="match status" value="1"/>
</dbReference>
<dbReference type="Proteomes" id="UP000184212">
    <property type="component" value="Unassembled WGS sequence"/>
</dbReference>
<dbReference type="Pfam" id="PF03330">
    <property type="entry name" value="DPBB_1"/>
    <property type="match status" value="1"/>
</dbReference>
<accession>A0A1M5NTP5</accession>
<evidence type="ECO:0000256" key="1">
    <source>
        <dbReference type="ARBA" id="ARBA00022729"/>
    </source>
</evidence>
<dbReference type="InterPro" id="IPR036680">
    <property type="entry name" value="SPOR-like_sf"/>
</dbReference>
<sequence precursor="true">MLRTLFTSAIVLFATVSFAQIQTGKASFYADKFEGVMTASGEKYKRHKFTGAHKTLPFGTKVRVTNLANKKTVEVTINDRGPYVEGRIIDLSRAAAEELGYTNLGLADVSLEVIDPGDGKTSDPGRPIDQVSVDEKEFYEFGIARINHPKGYGVQVGTYQELVNLMRLADNLKNSYKKDVTVQVKVLNGVKYYGLILGQFSSREKAEQFREELRNKFPDVFIVEYNRL</sequence>
<dbReference type="Gene3D" id="3.30.70.1070">
    <property type="entry name" value="Sporulation related repeat"/>
    <property type="match status" value="1"/>
</dbReference>
<keyword evidence="7" id="KW-0449">Lipoprotein</keyword>
<evidence type="ECO:0000256" key="5">
    <source>
        <dbReference type="RuleBase" id="RU003495"/>
    </source>
</evidence>
<dbReference type="CDD" id="cd22268">
    <property type="entry name" value="DPBB_RlpA-like"/>
    <property type="match status" value="1"/>
</dbReference>
<dbReference type="PROSITE" id="PS51724">
    <property type="entry name" value="SPOR"/>
    <property type="match status" value="1"/>
</dbReference>
<evidence type="ECO:0000256" key="2">
    <source>
        <dbReference type="ARBA" id="ARBA00023239"/>
    </source>
</evidence>
<feature type="signal peptide" evidence="4">
    <location>
        <begin position="1"/>
        <end position="19"/>
    </location>
</feature>
<dbReference type="InterPro" id="IPR036908">
    <property type="entry name" value="RlpA-like_sf"/>
</dbReference>
<dbReference type="GO" id="GO:0000270">
    <property type="term" value="P:peptidoglycan metabolic process"/>
    <property type="evidence" value="ECO:0007669"/>
    <property type="project" value="UniProtKB-UniRule"/>
</dbReference>
<dbReference type="InterPro" id="IPR007730">
    <property type="entry name" value="SPOR-like_dom"/>
</dbReference>
<evidence type="ECO:0000259" key="6">
    <source>
        <dbReference type="PROSITE" id="PS51724"/>
    </source>
</evidence>
<comment type="function">
    <text evidence="4">Lytic transglycosylase with a strong preference for naked glycan strands that lack stem peptides.</text>
</comment>
<evidence type="ECO:0000256" key="4">
    <source>
        <dbReference type="HAMAP-Rule" id="MF_02071"/>
    </source>
</evidence>
<dbReference type="GO" id="GO:0071555">
    <property type="term" value="P:cell wall organization"/>
    <property type="evidence" value="ECO:0007669"/>
    <property type="project" value="UniProtKB-KW"/>
</dbReference>
<organism evidence="7 8">
    <name type="scientific">Chryseolinea serpens</name>
    <dbReference type="NCBI Taxonomy" id="947013"/>
    <lineage>
        <taxon>Bacteria</taxon>
        <taxon>Pseudomonadati</taxon>
        <taxon>Bacteroidota</taxon>
        <taxon>Cytophagia</taxon>
        <taxon>Cytophagales</taxon>
        <taxon>Fulvivirgaceae</taxon>
        <taxon>Chryseolinea</taxon>
    </lineage>
</organism>
<evidence type="ECO:0000256" key="3">
    <source>
        <dbReference type="ARBA" id="ARBA00023316"/>
    </source>
</evidence>
<name>A0A1M5NTP5_9BACT</name>
<dbReference type="GO" id="GO:0008932">
    <property type="term" value="F:lytic endotransglycosylase activity"/>
    <property type="evidence" value="ECO:0007669"/>
    <property type="project" value="UniProtKB-UniRule"/>
</dbReference>
<protein>
    <recommendedName>
        <fullName evidence="4">Probable endolytic peptidoglycan transglycosylase RlpA</fullName>
        <ecNumber evidence="4">4.2.2.-</ecNumber>
    </recommendedName>
</protein>
<dbReference type="GO" id="GO:0042834">
    <property type="term" value="F:peptidoglycan binding"/>
    <property type="evidence" value="ECO:0007669"/>
    <property type="project" value="InterPro"/>
</dbReference>
<proteinExistence type="inferred from homology"/>
<comment type="similarity">
    <text evidence="4 5">Belongs to the RlpA family.</text>
</comment>
<keyword evidence="8" id="KW-1185">Reference proteome</keyword>
<feature type="chain" id="PRO_5013409535" description="Probable endolytic peptidoglycan transglycosylase RlpA" evidence="4">
    <location>
        <begin position="20"/>
        <end position="228"/>
    </location>
</feature>
<dbReference type="InterPro" id="IPR034718">
    <property type="entry name" value="RlpA"/>
</dbReference>
<dbReference type="RefSeq" id="WP_073134129.1">
    <property type="nucleotide sequence ID" value="NZ_FQWQ01000001.1"/>
</dbReference>
<gene>
    <name evidence="4" type="primary">rlpA</name>
    <name evidence="7" type="ORF">SAMN04488109_2511</name>
</gene>
<keyword evidence="3 4" id="KW-0961">Cell wall biogenesis/degradation</keyword>
<dbReference type="NCBIfam" id="TIGR00413">
    <property type="entry name" value="rlpA"/>
    <property type="match status" value="1"/>
</dbReference>
<dbReference type="Gene3D" id="2.40.40.10">
    <property type="entry name" value="RlpA-like domain"/>
    <property type="match status" value="1"/>
</dbReference>
<feature type="domain" description="SPOR" evidence="6">
    <location>
        <begin position="146"/>
        <end position="225"/>
    </location>
</feature>
<dbReference type="InterPro" id="IPR012997">
    <property type="entry name" value="RplA"/>
</dbReference>
<evidence type="ECO:0000313" key="7">
    <source>
        <dbReference type="EMBL" id="SHG92902.1"/>
    </source>
</evidence>
<dbReference type="SUPFAM" id="SSF110997">
    <property type="entry name" value="Sporulation related repeat"/>
    <property type="match status" value="1"/>
</dbReference>
<dbReference type="STRING" id="947013.SAMN04488109_2511"/>
<dbReference type="PANTHER" id="PTHR34183">
    <property type="entry name" value="ENDOLYTIC PEPTIDOGLYCAN TRANSGLYCOSYLASE RLPA"/>
    <property type="match status" value="1"/>
</dbReference>
<dbReference type="AlphaFoldDB" id="A0A1M5NTP5"/>
<evidence type="ECO:0000313" key="8">
    <source>
        <dbReference type="Proteomes" id="UP000184212"/>
    </source>
</evidence>
<reference evidence="7 8" key="1">
    <citation type="submission" date="2016-11" db="EMBL/GenBank/DDBJ databases">
        <authorList>
            <person name="Jaros S."/>
            <person name="Januszkiewicz K."/>
            <person name="Wedrychowicz H."/>
        </authorList>
    </citation>
    <scope>NUCLEOTIDE SEQUENCE [LARGE SCALE GENOMIC DNA]</scope>
    <source>
        <strain evidence="7 8">DSM 24574</strain>
    </source>
</reference>